<evidence type="ECO:0000313" key="3">
    <source>
        <dbReference type="EMBL" id="KAB8209838.1"/>
    </source>
</evidence>
<sequence>MNIATTCNSWSIEHHRLEEERRWVTDLHCKAKKDSGEWISTQLRLDDILGNDDGNFKYSLRYPERNISSSMSNPRLEVTGDGRPILHGRLTTRDAYAHDRSLDLSKILWNKDGRLSLNEDVVRAEDERRREEARQKMLEKARRNPKLMERLRRQGKL</sequence>
<dbReference type="AlphaFoldDB" id="A0A5N6DXD6"/>
<feature type="domain" description="Cyanovirin-N" evidence="2">
    <location>
        <begin position="2"/>
        <end position="117"/>
    </location>
</feature>
<dbReference type="Proteomes" id="UP000326532">
    <property type="component" value="Unassembled WGS sequence"/>
</dbReference>
<proteinExistence type="predicted"/>
<protein>
    <submittedName>
        <fullName evidence="3">CVNH domain-containing protein</fullName>
    </submittedName>
</protein>
<dbReference type="OMA" id="MNIATTC"/>
<dbReference type="SMART" id="SM01111">
    <property type="entry name" value="CVNH"/>
    <property type="match status" value="1"/>
</dbReference>
<organism evidence="3 4">
    <name type="scientific">Aspergillus parasiticus</name>
    <dbReference type="NCBI Taxonomy" id="5067"/>
    <lineage>
        <taxon>Eukaryota</taxon>
        <taxon>Fungi</taxon>
        <taxon>Dikarya</taxon>
        <taxon>Ascomycota</taxon>
        <taxon>Pezizomycotina</taxon>
        <taxon>Eurotiomycetes</taxon>
        <taxon>Eurotiomycetidae</taxon>
        <taxon>Eurotiales</taxon>
        <taxon>Aspergillaceae</taxon>
        <taxon>Aspergillus</taxon>
        <taxon>Aspergillus subgen. Circumdati</taxon>
    </lineage>
</organism>
<dbReference type="SUPFAM" id="SSF51322">
    <property type="entry name" value="Cyanovirin-N"/>
    <property type="match status" value="1"/>
</dbReference>
<dbReference type="InterPro" id="IPR011058">
    <property type="entry name" value="Cyanovirin-N"/>
</dbReference>
<dbReference type="InterPro" id="IPR036673">
    <property type="entry name" value="Cyanovirin-N_sf"/>
</dbReference>
<dbReference type="VEuPathDB" id="FungiDB:BDV34DRAFT_221342"/>
<gene>
    <name evidence="3" type="ORF">BDV34DRAFT_221342</name>
</gene>
<evidence type="ECO:0000256" key="1">
    <source>
        <dbReference type="SAM" id="MobiDB-lite"/>
    </source>
</evidence>
<keyword evidence="4" id="KW-1185">Reference proteome</keyword>
<dbReference type="Gene3D" id="2.30.60.10">
    <property type="entry name" value="Cyanovirin-N"/>
    <property type="match status" value="1"/>
</dbReference>
<dbReference type="Pfam" id="PF08881">
    <property type="entry name" value="CVNH"/>
    <property type="match status" value="1"/>
</dbReference>
<reference evidence="3 4" key="1">
    <citation type="submission" date="2019-04" db="EMBL/GenBank/DDBJ databases">
        <title>Fungal friends and foes A comparative genomics study of 23 Aspergillus species from section Flavi.</title>
        <authorList>
            <consortium name="DOE Joint Genome Institute"/>
            <person name="Kjaerbolling I."/>
            <person name="Vesth T.C."/>
            <person name="Frisvad J.C."/>
            <person name="Nybo J.L."/>
            <person name="Theobald S."/>
            <person name="Kildgaard S."/>
            <person name="Petersen T.I."/>
            <person name="Kuo A."/>
            <person name="Sato A."/>
            <person name="Lyhne E.K."/>
            <person name="Kogle M.E."/>
            <person name="Wiebenga A."/>
            <person name="Kun R.S."/>
            <person name="Lubbers R.J."/>
            <person name="Makela M.R."/>
            <person name="Barry K."/>
            <person name="Chovatia M."/>
            <person name="Clum A."/>
            <person name="Daum C."/>
            <person name="Haridas S."/>
            <person name="He G."/>
            <person name="LaButti K."/>
            <person name="Lipzen A."/>
            <person name="Mondo S."/>
            <person name="Pangilinan J."/>
            <person name="Riley R."/>
            <person name="Salamov A."/>
            <person name="Simmons B.A."/>
            <person name="Magnuson J.K."/>
            <person name="Henrissat B."/>
            <person name="Mortensen U.H."/>
            <person name="Larsen T.O."/>
            <person name="De vries R.P."/>
            <person name="Grigoriev I.V."/>
            <person name="Machida M."/>
            <person name="Baker S.E."/>
            <person name="Andersen M.R."/>
        </authorList>
    </citation>
    <scope>NUCLEOTIDE SEQUENCE [LARGE SCALE GENOMIC DNA]</scope>
    <source>
        <strain evidence="3 4">CBS 117618</strain>
    </source>
</reference>
<dbReference type="EMBL" id="ML734945">
    <property type="protein sequence ID" value="KAB8209838.1"/>
    <property type="molecule type" value="Genomic_DNA"/>
</dbReference>
<evidence type="ECO:0000259" key="2">
    <source>
        <dbReference type="SMART" id="SM01111"/>
    </source>
</evidence>
<name>A0A5N6DXD6_ASPPA</name>
<accession>A0A5N6DXD6</accession>
<evidence type="ECO:0000313" key="4">
    <source>
        <dbReference type="Proteomes" id="UP000326532"/>
    </source>
</evidence>
<feature type="region of interest" description="Disordered" evidence="1">
    <location>
        <begin position="133"/>
        <end position="157"/>
    </location>
</feature>